<dbReference type="InterPro" id="IPR036390">
    <property type="entry name" value="WH_DNA-bd_sf"/>
</dbReference>
<dbReference type="GO" id="GO:0006950">
    <property type="term" value="P:response to stress"/>
    <property type="evidence" value="ECO:0007669"/>
    <property type="project" value="TreeGrafter"/>
</dbReference>
<sequence length="167" mass="17899">MGPMIENSDRANDIALVPGSIASHVSCLLVKLGQVSFRLQEAALAPLNLRVRHFSVLQALADRGPSVQLELGRYLRIDPATMAAVLDDLGRVDAVSRERAPEDRRRYIVTLTPEGQGLLSRAVAAIEAVDATFRAALQHQPESDPLKGLRILAADPALAAAFDATGK</sequence>
<proteinExistence type="predicted"/>
<protein>
    <submittedName>
        <fullName evidence="2">MarR family transcriptional regulator</fullName>
    </submittedName>
</protein>
<dbReference type="OrthoDB" id="4463574at2"/>
<organism evidence="2 3">
    <name type="scientific">Nocardioides immobilis</name>
    <dbReference type="NCBI Taxonomy" id="2049295"/>
    <lineage>
        <taxon>Bacteria</taxon>
        <taxon>Bacillati</taxon>
        <taxon>Actinomycetota</taxon>
        <taxon>Actinomycetes</taxon>
        <taxon>Propionibacteriales</taxon>
        <taxon>Nocardioidaceae</taxon>
        <taxon>Nocardioides</taxon>
    </lineage>
</organism>
<comment type="caution">
    <text evidence="2">The sequence shown here is derived from an EMBL/GenBank/DDBJ whole genome shotgun (WGS) entry which is preliminary data.</text>
</comment>
<gene>
    <name evidence="2" type="ORF">D0Z08_21840</name>
</gene>
<dbReference type="InterPro" id="IPR039422">
    <property type="entry name" value="MarR/SlyA-like"/>
</dbReference>
<accession>A0A417XXM5</accession>
<dbReference type="Gene3D" id="1.10.10.10">
    <property type="entry name" value="Winged helix-like DNA-binding domain superfamily/Winged helix DNA-binding domain"/>
    <property type="match status" value="1"/>
</dbReference>
<reference evidence="2 3" key="1">
    <citation type="submission" date="2018-09" db="EMBL/GenBank/DDBJ databases">
        <title>Genome sequencing of Nocardioides immobilis CCTCC AB 2017083 for comparison to Nocardioides silvaticus.</title>
        <authorList>
            <person name="Li C."/>
            <person name="Wang G."/>
        </authorList>
    </citation>
    <scope>NUCLEOTIDE SEQUENCE [LARGE SCALE GENOMIC DNA]</scope>
    <source>
        <strain evidence="2 3">CCTCC AB 2017083</strain>
    </source>
</reference>
<dbReference type="PANTHER" id="PTHR33164:SF43">
    <property type="entry name" value="HTH-TYPE TRANSCRIPTIONAL REPRESSOR YETL"/>
    <property type="match status" value="1"/>
</dbReference>
<dbReference type="SUPFAM" id="SSF46785">
    <property type="entry name" value="Winged helix' DNA-binding domain"/>
    <property type="match status" value="1"/>
</dbReference>
<evidence type="ECO:0000313" key="2">
    <source>
        <dbReference type="EMBL" id="RHW25075.1"/>
    </source>
</evidence>
<dbReference type="PROSITE" id="PS50995">
    <property type="entry name" value="HTH_MARR_2"/>
    <property type="match status" value="1"/>
</dbReference>
<dbReference type="GO" id="GO:0003700">
    <property type="term" value="F:DNA-binding transcription factor activity"/>
    <property type="evidence" value="ECO:0007669"/>
    <property type="project" value="InterPro"/>
</dbReference>
<evidence type="ECO:0000313" key="3">
    <source>
        <dbReference type="Proteomes" id="UP000283644"/>
    </source>
</evidence>
<dbReference type="Proteomes" id="UP000283644">
    <property type="component" value="Unassembled WGS sequence"/>
</dbReference>
<dbReference type="EMBL" id="QXGH01000027">
    <property type="protein sequence ID" value="RHW25075.1"/>
    <property type="molecule type" value="Genomic_DNA"/>
</dbReference>
<dbReference type="Pfam" id="PF01047">
    <property type="entry name" value="MarR"/>
    <property type="match status" value="1"/>
</dbReference>
<dbReference type="PANTHER" id="PTHR33164">
    <property type="entry name" value="TRANSCRIPTIONAL REGULATOR, MARR FAMILY"/>
    <property type="match status" value="1"/>
</dbReference>
<dbReference type="AlphaFoldDB" id="A0A417XXM5"/>
<dbReference type="InterPro" id="IPR036388">
    <property type="entry name" value="WH-like_DNA-bd_sf"/>
</dbReference>
<name>A0A417XXM5_9ACTN</name>
<evidence type="ECO:0000259" key="1">
    <source>
        <dbReference type="PROSITE" id="PS50995"/>
    </source>
</evidence>
<dbReference type="SMART" id="SM00347">
    <property type="entry name" value="HTH_MARR"/>
    <property type="match status" value="1"/>
</dbReference>
<feature type="domain" description="HTH marR-type" evidence="1">
    <location>
        <begin position="25"/>
        <end position="155"/>
    </location>
</feature>
<keyword evidence="3" id="KW-1185">Reference proteome</keyword>
<dbReference type="InterPro" id="IPR000835">
    <property type="entry name" value="HTH_MarR-typ"/>
</dbReference>